<dbReference type="EMBL" id="JANBUN010002952">
    <property type="protein sequence ID" value="KAJ2793236.1"/>
    <property type="molecule type" value="Genomic_DNA"/>
</dbReference>
<comment type="caution">
    <text evidence="1">The sequence shown here is derived from an EMBL/GenBank/DDBJ whole genome shotgun (WGS) entry which is preliminary data.</text>
</comment>
<feature type="non-terminal residue" evidence="1">
    <location>
        <position position="455"/>
    </location>
</feature>
<name>A0ACC1KR89_9FUNG</name>
<evidence type="ECO:0000313" key="1">
    <source>
        <dbReference type="EMBL" id="KAJ2793236.1"/>
    </source>
</evidence>
<sequence length="455" mass="51149">MQDHHGYYPGQLVEVMNANRSWYLGRVISYADRKFLIHFNGWDHAHNEWVAAGSRRMRAAAAAGGEGEETEEDARRACVVLVGEYNAHVDDQERGEAERLAARRKPRVARQTPANPRIAQLTGAAMAKSVGAQAADGATDALPSAAGKDTDGAGDEEDDGEDVDPISVDSGYAAVPQLLRVKDYVELFRKGMRVAARDRNRLWWRAEIVDIKAFRLRIHYTGFSATWDEWMEMNTQRIMFDETDAAPANTAAEDRDAAGCSAPSDGGEHSASEVSPSGASGDPGGAVQAPKRLGRPPGPETKSAPLSLRLALKTLMSNREMYEQCYPAESDVFHLPKEHMTSKDYSTFLKVGDRVRIRDRDKQWYECTIIDFRHGRIRVCFNGHSDEYNQWVPVNSDRIRVLRETIEKDRRLEKLEHESQTAHRRKQERLRAQRRKRTQVSVASLIGLAESLEYI</sequence>
<protein>
    <submittedName>
        <fullName evidence="1">Uncharacterized protein</fullName>
    </submittedName>
</protein>
<reference evidence="1" key="1">
    <citation type="submission" date="2022-07" db="EMBL/GenBank/DDBJ databases">
        <title>Phylogenomic reconstructions and comparative analyses of Kickxellomycotina fungi.</title>
        <authorList>
            <person name="Reynolds N.K."/>
            <person name="Stajich J.E."/>
            <person name="Barry K."/>
            <person name="Grigoriev I.V."/>
            <person name="Crous P."/>
            <person name="Smith M.E."/>
        </authorList>
    </citation>
    <scope>NUCLEOTIDE SEQUENCE</scope>
    <source>
        <strain evidence="1">BCRC 34780</strain>
    </source>
</reference>
<proteinExistence type="predicted"/>
<dbReference type="Proteomes" id="UP001140087">
    <property type="component" value="Unassembled WGS sequence"/>
</dbReference>
<keyword evidence="2" id="KW-1185">Reference proteome</keyword>
<gene>
    <name evidence="1" type="ORF">H4R21_005973</name>
</gene>
<organism evidence="1 2">
    <name type="scientific">Coemansia helicoidea</name>
    <dbReference type="NCBI Taxonomy" id="1286919"/>
    <lineage>
        <taxon>Eukaryota</taxon>
        <taxon>Fungi</taxon>
        <taxon>Fungi incertae sedis</taxon>
        <taxon>Zoopagomycota</taxon>
        <taxon>Kickxellomycotina</taxon>
        <taxon>Kickxellomycetes</taxon>
        <taxon>Kickxellales</taxon>
        <taxon>Kickxellaceae</taxon>
        <taxon>Coemansia</taxon>
    </lineage>
</organism>
<accession>A0ACC1KR89</accession>
<evidence type="ECO:0000313" key="2">
    <source>
        <dbReference type="Proteomes" id="UP001140087"/>
    </source>
</evidence>